<organism evidence="3 4">
    <name type="scientific">Paraburkholderia rhynchosiae</name>
    <dbReference type="NCBI Taxonomy" id="487049"/>
    <lineage>
        <taxon>Bacteria</taxon>
        <taxon>Pseudomonadati</taxon>
        <taxon>Pseudomonadota</taxon>
        <taxon>Betaproteobacteria</taxon>
        <taxon>Burkholderiales</taxon>
        <taxon>Burkholderiaceae</taxon>
        <taxon>Paraburkholderia</taxon>
    </lineage>
</organism>
<sequence>MANVGSRSGVAQGSLLECPQDVNAAARTKGAHAAQGGPAVRTNTAHRPTPGTDVTKRAQFLCTKGNTMKQPNDVFNDIQARMSELFKNSPAKDVERNMKAMLSQGFSRLDLVTREEFDTQTQVLVRTRARLEELERRVAELEQKLPVTSQTS</sequence>
<keyword evidence="3" id="KW-0830">Ubiquinone</keyword>
<feature type="region of interest" description="Disordered" evidence="2">
    <location>
        <begin position="26"/>
        <end position="56"/>
    </location>
</feature>
<evidence type="ECO:0000313" key="3">
    <source>
        <dbReference type="EMBL" id="CAB3663327.1"/>
    </source>
</evidence>
<keyword evidence="1" id="KW-0175">Coiled coil</keyword>
<dbReference type="GO" id="GO:0005737">
    <property type="term" value="C:cytoplasm"/>
    <property type="evidence" value="ECO:0007669"/>
    <property type="project" value="UniProtKB-SubCell"/>
</dbReference>
<comment type="function">
    <text evidence="1">Required for efficient ubiquinone (coenzyme Q) biosynthesis. UbiK is probably an accessory factor of Ubi enzymes and facilitates ubiquinone biosynthesis by acting as an assembly factor, a targeting factor, or both.</text>
</comment>
<evidence type="ECO:0000256" key="1">
    <source>
        <dbReference type="HAMAP-Rule" id="MF_02216"/>
    </source>
</evidence>
<comment type="pathway">
    <text evidence="1">Cofactor biosynthesis; ubiquinone biosynthesis.</text>
</comment>
<name>A0A6J5ADG9_9BURK</name>
<feature type="coiled-coil region" evidence="1">
    <location>
        <begin position="117"/>
        <end position="151"/>
    </location>
</feature>
<dbReference type="PANTHER" id="PTHR38040:SF1">
    <property type="entry name" value="UBIQUINONE BIOSYNTHESIS ACCESSORY FACTOR UBIK"/>
    <property type="match status" value="1"/>
</dbReference>
<gene>
    <name evidence="1 3" type="primary">ubiK</name>
    <name evidence="3" type="ORF">LMG27174_01759</name>
</gene>
<dbReference type="HAMAP" id="MF_02216">
    <property type="entry name" value="UbiK"/>
    <property type="match status" value="1"/>
</dbReference>
<dbReference type="InterPro" id="IPR007475">
    <property type="entry name" value="UbiK"/>
</dbReference>
<keyword evidence="1" id="KW-0831">Ubiquinone biosynthesis</keyword>
<keyword evidence="1" id="KW-0963">Cytoplasm</keyword>
<comment type="similarity">
    <text evidence="1">Belongs to the UbiK family.</text>
</comment>
<proteinExistence type="inferred from homology"/>
<dbReference type="PANTHER" id="PTHR38040">
    <property type="entry name" value="UBIQUINONE BIOSYNTHESIS ACCESSORY FACTOR UBIK"/>
    <property type="match status" value="1"/>
</dbReference>
<reference evidence="3 4" key="1">
    <citation type="submission" date="2020-04" db="EMBL/GenBank/DDBJ databases">
        <authorList>
            <person name="De Canck E."/>
        </authorList>
    </citation>
    <scope>NUCLEOTIDE SEQUENCE [LARGE SCALE GENOMIC DNA]</scope>
    <source>
        <strain evidence="3 4">LMG 27174</strain>
    </source>
</reference>
<dbReference type="UniPathway" id="UPA00232"/>
<dbReference type="GO" id="GO:0006744">
    <property type="term" value="P:ubiquinone biosynthetic process"/>
    <property type="evidence" value="ECO:0007669"/>
    <property type="project" value="UniProtKB-UniRule"/>
</dbReference>
<accession>A0A6J5ADG9</accession>
<dbReference type="Proteomes" id="UP000494205">
    <property type="component" value="Unassembled WGS sequence"/>
</dbReference>
<evidence type="ECO:0000313" key="4">
    <source>
        <dbReference type="Proteomes" id="UP000494205"/>
    </source>
</evidence>
<dbReference type="AlphaFoldDB" id="A0A6J5ADG9"/>
<evidence type="ECO:0000256" key="2">
    <source>
        <dbReference type="SAM" id="MobiDB-lite"/>
    </source>
</evidence>
<protein>
    <recommendedName>
        <fullName evidence="1">Ubiquinone biosynthesis accessory factor UbiK</fullName>
    </recommendedName>
</protein>
<comment type="subcellular location">
    <subcellularLocation>
        <location evidence="1">Cytoplasm</location>
    </subcellularLocation>
</comment>
<dbReference type="EMBL" id="CADIJZ010000005">
    <property type="protein sequence ID" value="CAB3663327.1"/>
    <property type="molecule type" value="Genomic_DNA"/>
</dbReference>
<dbReference type="Pfam" id="PF04380">
    <property type="entry name" value="BMFP"/>
    <property type="match status" value="1"/>
</dbReference>